<dbReference type="AlphaFoldDB" id="A0A151NFI2"/>
<name>A0A151NFI2_ALLMI</name>
<dbReference type="EMBL" id="AKHW03003201">
    <property type="protein sequence ID" value="KYO35548.1"/>
    <property type="molecule type" value="Genomic_DNA"/>
</dbReference>
<dbReference type="FunFam" id="3.30.497.10:FF:000001">
    <property type="entry name" value="Serine protease inhibitor"/>
    <property type="match status" value="1"/>
</dbReference>
<feature type="domain" description="Serpin" evidence="6">
    <location>
        <begin position="391"/>
        <end position="736"/>
    </location>
</feature>
<dbReference type="InterPro" id="IPR042178">
    <property type="entry name" value="Serpin_sf_1"/>
</dbReference>
<dbReference type="InterPro" id="IPR042185">
    <property type="entry name" value="Serpin_sf_2"/>
</dbReference>
<dbReference type="GO" id="GO:0004867">
    <property type="term" value="F:serine-type endopeptidase inhibitor activity"/>
    <property type="evidence" value="ECO:0007669"/>
    <property type="project" value="InterPro"/>
</dbReference>
<evidence type="ECO:0000256" key="2">
    <source>
        <dbReference type="ARBA" id="ARBA00022990"/>
    </source>
</evidence>
<evidence type="ECO:0000313" key="7">
    <source>
        <dbReference type="EMBL" id="KYO35548.1"/>
    </source>
</evidence>
<dbReference type="PANTHER" id="PTHR11461:SF199">
    <property type="entry name" value="SERPIN B11"/>
    <property type="match status" value="1"/>
</dbReference>
<dbReference type="Gene3D" id="2.30.39.10">
    <property type="entry name" value="Alpha-1-antitrypsin, domain 1"/>
    <property type="match status" value="3"/>
</dbReference>
<evidence type="ECO:0000313" key="8">
    <source>
        <dbReference type="Proteomes" id="UP000050525"/>
    </source>
</evidence>
<keyword evidence="5" id="KW-0812">Transmembrane</keyword>
<dbReference type="SMART" id="SM00093">
    <property type="entry name" value="SERPIN"/>
    <property type="match status" value="2"/>
</dbReference>
<dbReference type="GO" id="GO:0005615">
    <property type="term" value="C:extracellular space"/>
    <property type="evidence" value="ECO:0007669"/>
    <property type="project" value="InterPro"/>
</dbReference>
<keyword evidence="5" id="KW-1133">Transmembrane helix</keyword>
<gene>
    <name evidence="7" type="primary">SERPINB5-1</name>
    <name evidence="7" type="ORF">Y1Q_0008101</name>
</gene>
<dbReference type="PANTHER" id="PTHR11461">
    <property type="entry name" value="SERINE PROTEASE INHIBITOR, SERPIN"/>
    <property type="match status" value="1"/>
</dbReference>
<organism evidence="7 8">
    <name type="scientific">Alligator mississippiensis</name>
    <name type="common">American alligator</name>
    <dbReference type="NCBI Taxonomy" id="8496"/>
    <lineage>
        <taxon>Eukaryota</taxon>
        <taxon>Metazoa</taxon>
        <taxon>Chordata</taxon>
        <taxon>Craniata</taxon>
        <taxon>Vertebrata</taxon>
        <taxon>Euteleostomi</taxon>
        <taxon>Archelosauria</taxon>
        <taxon>Archosauria</taxon>
        <taxon>Crocodylia</taxon>
        <taxon>Alligatoridae</taxon>
        <taxon>Alligatorinae</taxon>
        <taxon>Alligator</taxon>
    </lineage>
</organism>
<dbReference type="PRINTS" id="PR00676">
    <property type="entry name" value="MASPIN"/>
</dbReference>
<evidence type="ECO:0000259" key="6">
    <source>
        <dbReference type="SMART" id="SM00093"/>
    </source>
</evidence>
<dbReference type="Proteomes" id="UP000050525">
    <property type="component" value="Unassembled WGS sequence"/>
</dbReference>
<dbReference type="InterPro" id="IPR000240">
    <property type="entry name" value="Serpin_B9/Maspin"/>
</dbReference>
<dbReference type="InterPro" id="IPR023796">
    <property type="entry name" value="Serpin_dom"/>
</dbReference>
<evidence type="ECO:0000256" key="5">
    <source>
        <dbReference type="SAM" id="Phobius"/>
    </source>
</evidence>
<comment type="caution">
    <text evidence="7">The sequence shown here is derived from an EMBL/GenBank/DDBJ whole genome shotgun (WGS) entry which is preliminary data.</text>
</comment>
<protein>
    <recommendedName>
        <fullName evidence="3">Leukocyte elastase inhibitor</fullName>
    </recommendedName>
    <alternativeName>
        <fullName evidence="4">Serpin B1</fullName>
    </alternativeName>
</protein>
<reference evidence="7 8" key="1">
    <citation type="journal article" date="2012" name="Genome Biol.">
        <title>Sequencing three crocodilian genomes to illuminate the evolution of archosaurs and amniotes.</title>
        <authorList>
            <person name="St John J.A."/>
            <person name="Braun E.L."/>
            <person name="Isberg S.R."/>
            <person name="Miles L.G."/>
            <person name="Chong A.Y."/>
            <person name="Gongora J."/>
            <person name="Dalzell P."/>
            <person name="Moran C."/>
            <person name="Bed'hom B."/>
            <person name="Abzhanov A."/>
            <person name="Burgess S.C."/>
            <person name="Cooksey A.M."/>
            <person name="Castoe T.A."/>
            <person name="Crawford N.G."/>
            <person name="Densmore L.D."/>
            <person name="Drew J.C."/>
            <person name="Edwards S.V."/>
            <person name="Faircloth B.C."/>
            <person name="Fujita M.K."/>
            <person name="Greenwold M.J."/>
            <person name="Hoffmann F.G."/>
            <person name="Howard J.M."/>
            <person name="Iguchi T."/>
            <person name="Janes D.E."/>
            <person name="Khan S.Y."/>
            <person name="Kohno S."/>
            <person name="de Koning A.J."/>
            <person name="Lance S.L."/>
            <person name="McCarthy F.M."/>
            <person name="McCormack J.E."/>
            <person name="Merchant M.E."/>
            <person name="Peterson D.G."/>
            <person name="Pollock D.D."/>
            <person name="Pourmand N."/>
            <person name="Raney B.J."/>
            <person name="Roessler K.A."/>
            <person name="Sanford J.R."/>
            <person name="Sawyer R.H."/>
            <person name="Schmidt C.J."/>
            <person name="Triplett E.W."/>
            <person name="Tuberville T.D."/>
            <person name="Venegas-Anaya M."/>
            <person name="Howard J.T."/>
            <person name="Jarvis E.D."/>
            <person name="Guillette L.J.Jr."/>
            <person name="Glenn T.C."/>
            <person name="Green R.E."/>
            <person name="Ray D.A."/>
        </authorList>
    </citation>
    <scope>NUCLEOTIDE SEQUENCE [LARGE SCALE GENOMIC DNA]</scope>
    <source>
        <strain evidence="7">KSC_2009_1</strain>
    </source>
</reference>
<evidence type="ECO:0000256" key="1">
    <source>
        <dbReference type="ARBA" id="ARBA00006426"/>
    </source>
</evidence>
<dbReference type="Pfam" id="PF00079">
    <property type="entry name" value="Serpin"/>
    <property type="match status" value="3"/>
</dbReference>
<dbReference type="InterPro" id="IPR036186">
    <property type="entry name" value="Serpin_sf"/>
</dbReference>
<dbReference type="SUPFAM" id="SSF56574">
    <property type="entry name" value="Serpins"/>
    <property type="match status" value="3"/>
</dbReference>
<evidence type="ECO:0000256" key="4">
    <source>
        <dbReference type="ARBA" id="ARBA00079383"/>
    </source>
</evidence>
<dbReference type="Gene3D" id="3.30.497.10">
    <property type="entry name" value="Antithrombin, subunit I, domain 2"/>
    <property type="match status" value="3"/>
</dbReference>
<feature type="transmembrane region" description="Helical" evidence="5">
    <location>
        <begin position="793"/>
        <end position="813"/>
    </location>
</feature>
<evidence type="ECO:0000256" key="3">
    <source>
        <dbReference type="ARBA" id="ARBA00073281"/>
    </source>
</evidence>
<dbReference type="InterPro" id="IPR000215">
    <property type="entry name" value="Serpin_fam"/>
</dbReference>
<dbReference type="CDD" id="cd19956">
    <property type="entry name" value="serpinB"/>
    <property type="match status" value="1"/>
</dbReference>
<comment type="similarity">
    <text evidence="1">Belongs to the serpin family. Ov-serpin subfamily.</text>
</comment>
<keyword evidence="8" id="KW-1185">Reference proteome</keyword>
<keyword evidence="5" id="KW-0472">Membrane</keyword>
<sequence>MHTDSSSSGLVIRLNYKHLVVSGVLILFLPLFFYRDYCSEKMSIDALQLANTAFAGDVFKKLCEKDKTTNIVFAPLCTSTSLALAYKAAKGDTATQMKQVLHLENVKDVAFGFQTVTSDVSKLSNFFTLKMVKRLYVEKSLDPTTDFVSSTKRPFPSELELVDFKEKPEDTRQQINKSVSELTDGKMENILSEESVNGQTKILLVNAAYFITNWMKKFPEAEIKECPFKINKTETKPVQMMNLEATFCLGYVKDLKVSILELPCLNKHISMLILLPKEIEDDTTGLEQLERELTPETLVQWTNPSVMANTKVNVFLPKFKVEGDYDLKPVLESLGMTSIFDENTADLSEMCDAKDVVLSKIVHKVSLEVKEEGFADFIMDLLSTANTKFCLDFFKALKTENTDKNIFFSPLSISAVLGMVLLGARGNTAKQIKEVFHFHDVSSTATPGTGRTSQDGSAEYEAEGVHHQFQALLSAIYKPNSDYSLSIANRLYAEITFALYKQYLSCTKTLYHAELEEIDFVNAPQEARIKINSWVENQTNGKIKKLFPSDAFNENVVLVLVNAIYFKGKWALKFEKEKTKETAFRLNKNEIKSVQMMFLNSTFKLAIIKEPPLEVLELPYIDNELSMFILLPKDIGDKSTGLEQLESALTYEKLAEWTSSVNMNKQNVNVYLPRFKMEEGYNLKTILQVMGVLDMFSLKSDLTGMSNLAGLYVSRAFHGKKLQEVKSLWLGLLLNVGLKELSWNITVKNYIDCTKELYGAIPQTADFKNATEAARQKINSWVESQTQGKIKELFIPGIIMTITVSVLVNAIYFKANWNYKFDKTKTVKRGFRLNQVL</sequence>
<feature type="domain" description="Serpin" evidence="6">
    <location>
        <begin position="56"/>
        <end position="387"/>
    </location>
</feature>
<accession>A0A151NFI2</accession>
<feature type="transmembrane region" description="Helical" evidence="5">
    <location>
        <begin position="16"/>
        <end position="34"/>
    </location>
</feature>
<dbReference type="FunFam" id="2.30.39.10:FF:000001">
    <property type="entry name" value="Serpin family B member 2"/>
    <property type="match status" value="1"/>
</dbReference>
<dbReference type="STRING" id="8496.A0A151NFI2"/>
<proteinExistence type="inferred from homology"/>
<dbReference type="FunFam" id="2.30.39.10:FF:000014">
    <property type="entry name" value="Serpin family B member 9"/>
    <property type="match status" value="1"/>
</dbReference>
<keyword evidence="2" id="KW-0007">Acetylation</keyword>